<dbReference type="AlphaFoldDB" id="A0A7X5UAC9"/>
<dbReference type="EMBL" id="JAARLZ010000004">
    <property type="protein sequence ID" value="NII06699.1"/>
    <property type="molecule type" value="Genomic_DNA"/>
</dbReference>
<keyword evidence="2" id="KW-1185">Reference proteome</keyword>
<protein>
    <submittedName>
        <fullName evidence="1">Uncharacterized protein</fullName>
    </submittedName>
</protein>
<evidence type="ECO:0000313" key="2">
    <source>
        <dbReference type="Proteomes" id="UP000490980"/>
    </source>
</evidence>
<comment type="caution">
    <text evidence="1">The sequence shown here is derived from an EMBL/GenBank/DDBJ whole genome shotgun (WGS) entry which is preliminary data.</text>
</comment>
<accession>A0A7X5UAC9</accession>
<dbReference type="Proteomes" id="UP000490980">
    <property type="component" value="Unassembled WGS sequence"/>
</dbReference>
<organism evidence="1 2">
    <name type="scientific">Luteibacter anthropi</name>
    <dbReference type="NCBI Taxonomy" id="564369"/>
    <lineage>
        <taxon>Bacteria</taxon>
        <taxon>Pseudomonadati</taxon>
        <taxon>Pseudomonadota</taxon>
        <taxon>Gammaproteobacteria</taxon>
        <taxon>Lysobacterales</taxon>
        <taxon>Rhodanobacteraceae</taxon>
        <taxon>Luteibacter</taxon>
    </lineage>
</organism>
<proteinExistence type="predicted"/>
<evidence type="ECO:0000313" key="1">
    <source>
        <dbReference type="EMBL" id="NII06699.1"/>
    </source>
</evidence>
<name>A0A7X5UAC9_9GAMM</name>
<dbReference type="RefSeq" id="WP_166947870.1">
    <property type="nucleotide sequence ID" value="NZ_JAARLZ010000004.1"/>
</dbReference>
<sequence length="478" mass="53131">MPAIALVSVVDGDSPVDVRNQLRLLIDEGRKAVLAGPPEVLAQMKPDGVHAWPATNTIVLDPAATLGIFGFNACDDEERRRTLRQWPWGEDVFPVGPVRPRRELHILPGQRHVEFSLVASTPSQVCRQFSRRMADSLFGDVTPSRLQQRAFRREVRRWCQYGNLSIHAAEPPAFTIEPFRGSNELRLNLVAEWALIRSEDRADEAKNSYLFWTKTIGEGAGTGFTRRHGEDAWYDPASGAVHSLMDAAIHSGWGPIEDRDVVTAWPLNSSFPQSGNVHVFRCDSPEAFRPADCPFMPLLRKLYPDDSFDGAVTVSAGESINVGGDAKVSRSMDTEGKAALSMTFGLNMMRSESSGRQLEMALTQTRGNGDVRYYRSIWWLPDIGAIQRWIATRGHSGSLAKATPLAATLNPRHEILWELLLSENGGRRLPYHVVYEAGWNTCVHGTWCTDYRKPAHSSLPAKARVGWSDGIVVNLPAR</sequence>
<gene>
    <name evidence="1" type="ORF">HBF25_09910</name>
</gene>
<reference evidence="1 2" key="1">
    <citation type="submission" date="2020-03" db="EMBL/GenBank/DDBJ databases">
        <authorList>
            <person name="Lai Q."/>
        </authorList>
    </citation>
    <scope>NUCLEOTIDE SEQUENCE [LARGE SCALE GENOMIC DNA]</scope>
    <source>
        <strain evidence="1 2">CCUG 25036</strain>
    </source>
</reference>